<dbReference type="PANTHER" id="PTHR12972">
    <property type="entry name" value="DOWNSTREAM NEIGHBOR OF SON"/>
    <property type="match status" value="1"/>
</dbReference>
<evidence type="ECO:0000256" key="3">
    <source>
        <dbReference type="ARBA" id="ARBA00023242"/>
    </source>
</evidence>
<evidence type="ECO:0000256" key="2">
    <source>
        <dbReference type="ARBA" id="ARBA00022473"/>
    </source>
</evidence>
<organism evidence="5 6">
    <name type="scientific">Vitis vinifera</name>
    <name type="common">Grape</name>
    <dbReference type="NCBI Taxonomy" id="29760"/>
    <lineage>
        <taxon>Eukaryota</taxon>
        <taxon>Viridiplantae</taxon>
        <taxon>Streptophyta</taxon>
        <taxon>Embryophyta</taxon>
        <taxon>Tracheophyta</taxon>
        <taxon>Spermatophyta</taxon>
        <taxon>Magnoliopsida</taxon>
        <taxon>eudicotyledons</taxon>
        <taxon>Gunneridae</taxon>
        <taxon>Pentapetalae</taxon>
        <taxon>rosids</taxon>
        <taxon>Vitales</taxon>
        <taxon>Vitaceae</taxon>
        <taxon>Viteae</taxon>
        <taxon>Vitis</taxon>
    </lineage>
</organism>
<dbReference type="Proteomes" id="UP001227230">
    <property type="component" value="Chromosome 5"/>
</dbReference>
<evidence type="ECO:0000256" key="4">
    <source>
        <dbReference type="ARBA" id="ARBA00025806"/>
    </source>
</evidence>
<reference evidence="5 6" key="1">
    <citation type="journal article" date="2023" name="Hortic Res">
        <title>The complete reference genome for grapevine (Vitis vinifera L.) genetics and breeding.</title>
        <authorList>
            <person name="Shi X."/>
            <person name="Cao S."/>
            <person name="Wang X."/>
            <person name="Huang S."/>
            <person name="Wang Y."/>
            <person name="Liu Z."/>
            <person name="Liu W."/>
            <person name="Leng X."/>
            <person name="Peng Y."/>
            <person name="Wang N."/>
            <person name="Wang Y."/>
            <person name="Ma Z."/>
            <person name="Xu X."/>
            <person name="Zhang F."/>
            <person name="Xue H."/>
            <person name="Zhong H."/>
            <person name="Wang Y."/>
            <person name="Zhang K."/>
            <person name="Velt A."/>
            <person name="Avia K."/>
            <person name="Holtgrawe D."/>
            <person name="Grimplet J."/>
            <person name="Matus J.T."/>
            <person name="Ware D."/>
            <person name="Wu X."/>
            <person name="Wang H."/>
            <person name="Liu C."/>
            <person name="Fang Y."/>
            <person name="Rustenholz C."/>
            <person name="Cheng Z."/>
            <person name="Xiao H."/>
            <person name="Zhou Y."/>
        </authorList>
    </citation>
    <scope>NUCLEOTIDE SEQUENCE [LARGE SCALE GENOMIC DNA]</scope>
    <source>
        <strain evidence="6">cv. Pinot noir / PN40024</strain>
        <tissue evidence="5">Leaf</tissue>
    </source>
</reference>
<comment type="subcellular location">
    <subcellularLocation>
        <location evidence="1">Nucleus</location>
    </subcellularLocation>
</comment>
<sequence length="315" mass="35179">MAKTRGKQHLYGWILWNRGHQWNCYILNSVERLASAVLRFLGFQYFRIVWQRLLRLVLYLLTLRFGGGSGKVGAGVKRKTPSELRGEQLKQRNVIELVDESPAPLLGSTKNTIELKKQDAFEVPRCIDTHISAAPAGCLKNICVSLNSVVKSHPQLSWYTFPGRCTLFIIDKLFAFFLFIQFLISISPENTVVSAAVSKDGTRQDCEYAEKCSQSTFCSVAELSLGSERISEMAVVDMDKALKGLVACEPRAFSGLAADSSEKFDNFTSISSGHFCSEFHIPGQKAPLDFTLKTNMQIVSSSSVNWFHRLNMSAT</sequence>
<name>A0ABY9BYB7_VITVI</name>
<gene>
    <name evidence="5" type="ORF">VitviT2T_007085</name>
</gene>
<dbReference type="PANTHER" id="PTHR12972:SF0">
    <property type="entry name" value="PROTEIN DOWNSTREAM NEIGHBOR OF SON"/>
    <property type="match status" value="1"/>
</dbReference>
<keyword evidence="6" id="KW-1185">Reference proteome</keyword>
<comment type="similarity">
    <text evidence="4">Belongs to the DONSON family.</text>
</comment>
<keyword evidence="3" id="KW-0539">Nucleus</keyword>
<evidence type="ECO:0000313" key="6">
    <source>
        <dbReference type="Proteomes" id="UP001227230"/>
    </source>
</evidence>
<keyword evidence="2" id="KW-0217">Developmental protein</keyword>
<accession>A0ABY9BYB7</accession>
<proteinExistence type="inferred from homology"/>
<protein>
    <submittedName>
        <fullName evidence="5">Uncharacterized protein</fullName>
    </submittedName>
</protein>
<evidence type="ECO:0000256" key="1">
    <source>
        <dbReference type="ARBA" id="ARBA00004123"/>
    </source>
</evidence>
<dbReference type="EMBL" id="CP126652">
    <property type="protein sequence ID" value="WJZ87724.1"/>
    <property type="molecule type" value="Genomic_DNA"/>
</dbReference>
<dbReference type="InterPro" id="IPR024861">
    <property type="entry name" value="Donson"/>
</dbReference>
<evidence type="ECO:0000313" key="5">
    <source>
        <dbReference type="EMBL" id="WJZ87724.1"/>
    </source>
</evidence>